<accession>A0A242MDA4</accession>
<sequence length="43" mass="4888">MERLDFPVLDYLIDTQNYLQAAAHGFKLWNVAEAAWTKICSGS</sequence>
<dbReference type="EMBL" id="NBTY01000156">
    <property type="protein sequence ID" value="OTP69192.1"/>
    <property type="molecule type" value="Genomic_DNA"/>
</dbReference>
<evidence type="ECO:0000313" key="1">
    <source>
        <dbReference type="EMBL" id="OTP69192.1"/>
    </source>
</evidence>
<protein>
    <submittedName>
        <fullName evidence="1">Uncharacterized protein</fullName>
    </submittedName>
</protein>
<evidence type="ECO:0000313" key="2">
    <source>
        <dbReference type="Proteomes" id="UP000194546"/>
    </source>
</evidence>
<comment type="caution">
    <text evidence="1">The sequence shown here is derived from an EMBL/GenBank/DDBJ whole genome shotgun (WGS) entry which is preliminary data.</text>
</comment>
<gene>
    <name evidence="1" type="ORF">PAMC26510_27710</name>
</gene>
<organism evidence="1 2">
    <name type="scientific">Caballeronia sordidicola</name>
    <name type="common">Burkholderia sordidicola</name>
    <dbReference type="NCBI Taxonomy" id="196367"/>
    <lineage>
        <taxon>Bacteria</taxon>
        <taxon>Pseudomonadati</taxon>
        <taxon>Pseudomonadota</taxon>
        <taxon>Betaproteobacteria</taxon>
        <taxon>Burkholderiales</taxon>
        <taxon>Burkholderiaceae</taxon>
        <taxon>Caballeronia</taxon>
    </lineage>
</organism>
<name>A0A242MDA4_CABSO</name>
<reference evidence="1 2" key="1">
    <citation type="submission" date="2017-03" db="EMBL/GenBank/DDBJ databases">
        <title>Genome analysis of strain PAMC 26510.</title>
        <authorList>
            <person name="Oh H.-M."/>
            <person name="Yang J.-A."/>
        </authorList>
    </citation>
    <scope>NUCLEOTIDE SEQUENCE [LARGE SCALE GENOMIC DNA]</scope>
    <source>
        <strain evidence="1 2">PAMC 26510</strain>
    </source>
</reference>
<proteinExistence type="predicted"/>
<dbReference type="Proteomes" id="UP000194546">
    <property type="component" value="Unassembled WGS sequence"/>
</dbReference>
<dbReference type="AlphaFoldDB" id="A0A242MDA4"/>